<proteinExistence type="predicted"/>
<evidence type="ECO:0000313" key="2">
    <source>
        <dbReference type="Proteomes" id="UP000823399"/>
    </source>
</evidence>
<gene>
    <name evidence="1" type="ORF">F5147DRAFT_84609</name>
</gene>
<dbReference type="OrthoDB" id="2687673at2759"/>
<reference evidence="1" key="1">
    <citation type="journal article" date="2020" name="New Phytol.">
        <title>Comparative genomics reveals dynamic genome evolution in host specialist ectomycorrhizal fungi.</title>
        <authorList>
            <person name="Lofgren L.A."/>
            <person name="Nguyen N.H."/>
            <person name="Vilgalys R."/>
            <person name="Ruytinx J."/>
            <person name="Liao H.L."/>
            <person name="Branco S."/>
            <person name="Kuo A."/>
            <person name="LaButti K."/>
            <person name="Lipzen A."/>
            <person name="Andreopoulos W."/>
            <person name="Pangilinan J."/>
            <person name="Riley R."/>
            <person name="Hundley H."/>
            <person name="Na H."/>
            <person name="Barry K."/>
            <person name="Grigoriev I.V."/>
            <person name="Stajich J.E."/>
            <person name="Kennedy P.G."/>
        </authorList>
    </citation>
    <scope>NUCLEOTIDE SEQUENCE</scope>
    <source>
        <strain evidence="1">FC423</strain>
    </source>
</reference>
<sequence>MASLSDDGLAEVLSNMPDFSAPAFSSAGQRKFRLQLLLDNKEKQLQQAGTLGQRVLAQQIELEEKIRQLQEFDAERTEDEELDTDARERYRELAETYCCLGRRERPAI</sequence>
<protein>
    <submittedName>
        <fullName evidence="1">Uncharacterized protein</fullName>
    </submittedName>
</protein>
<evidence type="ECO:0000313" key="1">
    <source>
        <dbReference type="EMBL" id="KAG2111948.1"/>
    </source>
</evidence>
<name>A0A9P7FBX7_9AGAM</name>
<accession>A0A9P7FBX7</accession>
<dbReference type="RefSeq" id="XP_041295005.1">
    <property type="nucleotide sequence ID" value="XM_041444435.1"/>
</dbReference>
<dbReference type="GeneID" id="64706694"/>
<dbReference type="AlphaFoldDB" id="A0A9P7FBX7"/>
<comment type="caution">
    <text evidence="1">The sequence shown here is derived from an EMBL/GenBank/DDBJ whole genome shotgun (WGS) entry which is preliminary data.</text>
</comment>
<dbReference type="Proteomes" id="UP000823399">
    <property type="component" value="Unassembled WGS sequence"/>
</dbReference>
<dbReference type="EMBL" id="JABBWM010000016">
    <property type="protein sequence ID" value="KAG2111948.1"/>
    <property type="molecule type" value="Genomic_DNA"/>
</dbReference>
<organism evidence="1 2">
    <name type="scientific">Suillus discolor</name>
    <dbReference type="NCBI Taxonomy" id="1912936"/>
    <lineage>
        <taxon>Eukaryota</taxon>
        <taxon>Fungi</taxon>
        <taxon>Dikarya</taxon>
        <taxon>Basidiomycota</taxon>
        <taxon>Agaricomycotina</taxon>
        <taxon>Agaricomycetes</taxon>
        <taxon>Agaricomycetidae</taxon>
        <taxon>Boletales</taxon>
        <taxon>Suillineae</taxon>
        <taxon>Suillaceae</taxon>
        <taxon>Suillus</taxon>
    </lineage>
</organism>
<keyword evidence="2" id="KW-1185">Reference proteome</keyword>